<sequence length="274" mass="29682">MHTIQVDLETIRPVVAAMVRQYGGPIQDIDDLLQDTWLSLQTVNFDPARGDWPTLCRVVARRRAHDHYRRTASHGFQCNGGKADSLEAITAARGDTAVHGSVNDDTRRVEAADELRHVLGVLHLVQDALGTDEHRVETFLRLHLVYDGDTTAASADLGISADALRASSREVITMAQVIRAALDAPDNARSIVDTAASVPSAIGRHALAYLGAALEAGGVTAVDAHDLAKVTGAPYNTTRQYWARIRDLARVAAWTFEYGGRPAMDQDQLFPGGL</sequence>
<keyword evidence="3" id="KW-1185">Reference proteome</keyword>
<dbReference type="Pfam" id="PF04542">
    <property type="entry name" value="Sigma70_r2"/>
    <property type="match status" value="1"/>
</dbReference>
<evidence type="ECO:0000313" key="3">
    <source>
        <dbReference type="Proteomes" id="UP001589766"/>
    </source>
</evidence>
<dbReference type="InterPro" id="IPR007627">
    <property type="entry name" value="RNA_pol_sigma70_r2"/>
</dbReference>
<proteinExistence type="predicted"/>
<reference evidence="2 3" key="1">
    <citation type="submission" date="2024-09" db="EMBL/GenBank/DDBJ databases">
        <authorList>
            <person name="Sun Q."/>
            <person name="Mori K."/>
        </authorList>
    </citation>
    <scope>NUCLEOTIDE SEQUENCE [LARGE SCALE GENOMIC DNA]</scope>
    <source>
        <strain evidence="2 3">CCM 7609</strain>
    </source>
</reference>
<protein>
    <submittedName>
        <fullName evidence="2">Sigma factor</fullName>
    </submittedName>
</protein>
<evidence type="ECO:0000259" key="1">
    <source>
        <dbReference type="Pfam" id="PF04542"/>
    </source>
</evidence>
<organism evidence="2 3">
    <name type="scientific">Citricoccus parietis</name>
    <dbReference type="NCBI Taxonomy" id="592307"/>
    <lineage>
        <taxon>Bacteria</taxon>
        <taxon>Bacillati</taxon>
        <taxon>Actinomycetota</taxon>
        <taxon>Actinomycetes</taxon>
        <taxon>Micrococcales</taxon>
        <taxon>Micrococcaceae</taxon>
        <taxon>Citricoccus</taxon>
    </lineage>
</organism>
<gene>
    <name evidence="2" type="ORF">ACFFIO_07750</name>
</gene>
<dbReference type="RefSeq" id="WP_378041009.1">
    <property type="nucleotide sequence ID" value="NZ_JBHLWH010000021.1"/>
</dbReference>
<name>A0ABV6F4E2_9MICC</name>
<accession>A0ABV6F4E2</accession>
<feature type="domain" description="RNA polymerase sigma-70 region 2" evidence="1">
    <location>
        <begin position="11"/>
        <end position="72"/>
    </location>
</feature>
<dbReference type="InterPro" id="IPR013325">
    <property type="entry name" value="RNA_pol_sigma_r2"/>
</dbReference>
<dbReference type="EMBL" id="JBHLWH010000021">
    <property type="protein sequence ID" value="MFC0248392.1"/>
    <property type="molecule type" value="Genomic_DNA"/>
</dbReference>
<evidence type="ECO:0000313" key="2">
    <source>
        <dbReference type="EMBL" id="MFC0248392.1"/>
    </source>
</evidence>
<dbReference type="Proteomes" id="UP001589766">
    <property type="component" value="Unassembled WGS sequence"/>
</dbReference>
<comment type="caution">
    <text evidence="2">The sequence shown here is derived from an EMBL/GenBank/DDBJ whole genome shotgun (WGS) entry which is preliminary data.</text>
</comment>
<dbReference type="Gene3D" id="1.10.1740.10">
    <property type="match status" value="1"/>
</dbReference>
<dbReference type="SUPFAM" id="SSF88946">
    <property type="entry name" value="Sigma2 domain of RNA polymerase sigma factors"/>
    <property type="match status" value="1"/>
</dbReference>